<accession>A0A4R8QHA2</accession>
<feature type="domain" description="BZIP" evidence="3">
    <location>
        <begin position="154"/>
        <end position="210"/>
    </location>
</feature>
<dbReference type="Gene3D" id="1.20.5.170">
    <property type="match status" value="1"/>
</dbReference>
<dbReference type="EMBL" id="QAPG01000049">
    <property type="protein sequence ID" value="TDZ34845.1"/>
    <property type="molecule type" value="Genomic_DNA"/>
</dbReference>
<dbReference type="SUPFAM" id="SSF57959">
    <property type="entry name" value="Leucine zipper domain"/>
    <property type="match status" value="1"/>
</dbReference>
<evidence type="ECO:0000256" key="1">
    <source>
        <dbReference type="SAM" id="Coils"/>
    </source>
</evidence>
<comment type="caution">
    <text evidence="4">The sequence shown here is derived from an EMBL/GenBank/DDBJ whole genome shotgun (WGS) entry which is preliminary data.</text>
</comment>
<evidence type="ECO:0000313" key="5">
    <source>
        <dbReference type="Proteomes" id="UP000295083"/>
    </source>
</evidence>
<reference evidence="4 5" key="1">
    <citation type="submission" date="2018-11" db="EMBL/GenBank/DDBJ databases">
        <title>Genome sequence and assembly of Colletotrichum spinosum.</title>
        <authorList>
            <person name="Gan P."/>
            <person name="Shirasu K."/>
        </authorList>
    </citation>
    <scope>NUCLEOTIDE SEQUENCE [LARGE SCALE GENOMIC DNA]</scope>
    <source>
        <strain evidence="4 5">CBS 515.97</strain>
    </source>
</reference>
<organism evidence="4 5">
    <name type="scientific">Colletotrichum spinosum</name>
    <dbReference type="NCBI Taxonomy" id="1347390"/>
    <lineage>
        <taxon>Eukaryota</taxon>
        <taxon>Fungi</taxon>
        <taxon>Dikarya</taxon>
        <taxon>Ascomycota</taxon>
        <taxon>Pezizomycotina</taxon>
        <taxon>Sordariomycetes</taxon>
        <taxon>Hypocreomycetidae</taxon>
        <taxon>Glomerellales</taxon>
        <taxon>Glomerellaceae</taxon>
        <taxon>Colletotrichum</taxon>
        <taxon>Colletotrichum orbiculare species complex</taxon>
    </lineage>
</organism>
<feature type="region of interest" description="Disordered" evidence="2">
    <location>
        <begin position="94"/>
        <end position="156"/>
    </location>
</feature>
<evidence type="ECO:0000256" key="2">
    <source>
        <dbReference type="SAM" id="MobiDB-lite"/>
    </source>
</evidence>
<dbReference type="InterPro" id="IPR046347">
    <property type="entry name" value="bZIP_sf"/>
</dbReference>
<dbReference type="GO" id="GO:0003700">
    <property type="term" value="F:DNA-binding transcription factor activity"/>
    <property type="evidence" value="ECO:0007669"/>
    <property type="project" value="InterPro"/>
</dbReference>
<protein>
    <recommendedName>
        <fullName evidence="3">BZIP domain-containing protein</fullName>
    </recommendedName>
</protein>
<feature type="region of interest" description="Disordered" evidence="2">
    <location>
        <begin position="1"/>
        <end position="27"/>
    </location>
</feature>
<sequence length="210" mass="23207">MEGDEPAGPAGFFAELPADPRLRSDDLLPTFQPLGRDTTVSGYLEQVRREGGLELLTGGDMSSLQGVPDQRPNALSISPVRVWRESEFEHLGPGATLRAEPINGANRPHQLPKSGNEAIPNSSTSTTRVSSKRKASPPDTLLPEDVAGEDAATKRQRNTIAARRYRQKWRDRITELESMLGNVVEERDELKLKLARKEAEVDALREMLSK</sequence>
<gene>
    <name evidence="4" type="ORF">C8035_v010286</name>
</gene>
<dbReference type="PROSITE" id="PS00036">
    <property type="entry name" value="BZIP_BASIC"/>
    <property type="match status" value="1"/>
</dbReference>
<evidence type="ECO:0000259" key="3">
    <source>
        <dbReference type="PROSITE" id="PS50217"/>
    </source>
</evidence>
<evidence type="ECO:0000313" key="4">
    <source>
        <dbReference type="EMBL" id="TDZ34845.1"/>
    </source>
</evidence>
<keyword evidence="5" id="KW-1185">Reference proteome</keyword>
<dbReference type="AlphaFoldDB" id="A0A4R8QHA2"/>
<feature type="coiled-coil region" evidence="1">
    <location>
        <begin position="173"/>
        <end position="207"/>
    </location>
</feature>
<proteinExistence type="predicted"/>
<keyword evidence="1" id="KW-0175">Coiled coil</keyword>
<dbReference type="Pfam" id="PF07716">
    <property type="entry name" value="bZIP_2"/>
    <property type="match status" value="1"/>
</dbReference>
<dbReference type="Proteomes" id="UP000295083">
    <property type="component" value="Unassembled WGS sequence"/>
</dbReference>
<dbReference type="SMART" id="SM00338">
    <property type="entry name" value="BRLZ"/>
    <property type="match status" value="1"/>
</dbReference>
<dbReference type="PROSITE" id="PS50217">
    <property type="entry name" value="BZIP"/>
    <property type="match status" value="1"/>
</dbReference>
<name>A0A4R8QHA2_9PEZI</name>
<dbReference type="InterPro" id="IPR004827">
    <property type="entry name" value="bZIP"/>
</dbReference>